<feature type="region of interest" description="Disordered" evidence="4">
    <location>
        <begin position="689"/>
        <end position="710"/>
    </location>
</feature>
<evidence type="ECO:0000313" key="6">
    <source>
        <dbReference type="EMBL" id="CAL5229961.1"/>
    </source>
</evidence>
<dbReference type="PROSITE" id="PS50102">
    <property type="entry name" value="RRM"/>
    <property type="match status" value="3"/>
</dbReference>
<dbReference type="InterPro" id="IPR000504">
    <property type="entry name" value="RRM_dom"/>
</dbReference>
<dbReference type="SMART" id="SM00361">
    <property type="entry name" value="RRM_1"/>
    <property type="match status" value="1"/>
</dbReference>
<evidence type="ECO:0000256" key="4">
    <source>
        <dbReference type="SAM" id="MobiDB-lite"/>
    </source>
</evidence>
<gene>
    <name evidence="6" type="primary">g13390</name>
    <name evidence="6" type="ORF">VP750_LOCUS11867</name>
</gene>
<dbReference type="EMBL" id="CAXHTA020000021">
    <property type="protein sequence ID" value="CAL5229961.1"/>
    <property type="molecule type" value="Genomic_DNA"/>
</dbReference>
<feature type="domain" description="RRM" evidence="5">
    <location>
        <begin position="808"/>
        <end position="885"/>
    </location>
</feature>
<dbReference type="Gene3D" id="2.60.120.330">
    <property type="entry name" value="B-lactam Antibiotic, Isopenicillin N Synthase, Chain"/>
    <property type="match status" value="1"/>
</dbReference>
<name>A0ABP1GGT3_9CHLO</name>
<keyword evidence="1" id="KW-0677">Repeat</keyword>
<protein>
    <submittedName>
        <fullName evidence="6">G13390 protein</fullName>
    </submittedName>
</protein>
<organism evidence="6 7">
    <name type="scientific">Coccomyxa viridis</name>
    <dbReference type="NCBI Taxonomy" id="1274662"/>
    <lineage>
        <taxon>Eukaryota</taxon>
        <taxon>Viridiplantae</taxon>
        <taxon>Chlorophyta</taxon>
        <taxon>core chlorophytes</taxon>
        <taxon>Trebouxiophyceae</taxon>
        <taxon>Trebouxiophyceae incertae sedis</taxon>
        <taxon>Coccomyxaceae</taxon>
        <taxon>Coccomyxa</taxon>
    </lineage>
</organism>
<evidence type="ECO:0000313" key="7">
    <source>
        <dbReference type="Proteomes" id="UP001497392"/>
    </source>
</evidence>
<dbReference type="Proteomes" id="UP001497392">
    <property type="component" value="Unassembled WGS sequence"/>
</dbReference>
<evidence type="ECO:0000256" key="1">
    <source>
        <dbReference type="ARBA" id="ARBA00022737"/>
    </source>
</evidence>
<dbReference type="SUPFAM" id="SSF63829">
    <property type="entry name" value="Calcium-dependent phosphotriesterase"/>
    <property type="match status" value="1"/>
</dbReference>
<keyword evidence="2 3" id="KW-0694">RNA-binding</keyword>
<evidence type="ECO:0000256" key="2">
    <source>
        <dbReference type="ARBA" id="ARBA00022884"/>
    </source>
</evidence>
<comment type="caution">
    <text evidence="6">The sequence shown here is derived from an EMBL/GenBank/DDBJ whole genome shotgun (WGS) entry which is preliminary data.</text>
</comment>
<dbReference type="InterPro" id="IPR012677">
    <property type="entry name" value="Nucleotide-bd_a/b_plait_sf"/>
</dbReference>
<dbReference type="CDD" id="cd00590">
    <property type="entry name" value="RRM_SF"/>
    <property type="match status" value="1"/>
</dbReference>
<dbReference type="Gene3D" id="3.30.70.330">
    <property type="match status" value="3"/>
</dbReference>
<evidence type="ECO:0000256" key="3">
    <source>
        <dbReference type="PROSITE-ProRule" id="PRU00176"/>
    </source>
</evidence>
<dbReference type="InterPro" id="IPR003954">
    <property type="entry name" value="RRM_euk-type"/>
</dbReference>
<dbReference type="InterPro" id="IPR027443">
    <property type="entry name" value="IPNS-like_sf"/>
</dbReference>
<dbReference type="InterPro" id="IPR035979">
    <property type="entry name" value="RBD_domain_sf"/>
</dbReference>
<sequence length="894" mass="97127">MVHTTRLIKHYVDTAQSVVLHEGQGVYHGIIPGKCPKGAQPCIWILSRPHNWRPVDATEQLILVNAATAEVVSRRRLTSRFAHDVVRAGSRALIASTEEGSIVEMHMPSMDHARTHRLFTANSHLNALAPLTNGSIWCLLHNRGKSDIALVDLQHDREESRLRSVGTHAHGLVMWRDMLLVLDSEDSALVAVNPSSGSSEVIWKVPDAKKFLKGLVVVDDVAYFGIAPHAERQARAQPNMDCELAAVQLETGHLILRRKVETQGLLNTIAAPQLSYSSTYRATSWSFHSDGREVGGHWDSGLPYLQGALKTHWVPMGGPANPLQGVQLLLDHINVAPLKEAVQNFGEQLWSLEWQAKHNAILKGRMQNTQRYKPGSREVLLLFSDRDGKRVYQFPLYKQLRNVLEPVLLQILGREDVEKVMRIHLAQLLPGSKIKIHRDHGGYTAKGHRIHVPIEVDSSTVAFVACPSAKPHAISGSVSAHEAMQQGCIPLRLEQGLAYEINNAVAHLVQNTGGLSRLHLIIDAAEHTRPERILLRPGQQVQKDQVTGHSKGYGFVKFVTIEAAEHAIQSLDGSSLSGSQIQVKFASSDVDASSGGVLSQPNDNLYVRNLVPTWTDQDIMAIFQTYGTVKELRVLPGPPGSEGNSSAGALVRMGSSEEAAQAIAGVNAWAASTGTGNGTFPLSVKYADSPEERARRQAKRQRVVNHTPLQPVSMLGQAQAAYPPTLPSYHPPAAQYQPSLDMHYPQSGFGSGALAAEPHGRLSDPYGASAAAPAYQNRFANGHSAPAQQYGAQSAAPQQQYTEVHASSSVYVKNLPQDADKLYLYEKFAPFGGISSVKVMRDDQGKARGFGFVNFTSPVAASGAVAAVHGTLAGDKSLHASLQSAGGRLQPKRI</sequence>
<dbReference type="SMART" id="SM00360">
    <property type="entry name" value="RRM"/>
    <property type="match status" value="3"/>
</dbReference>
<dbReference type="SUPFAM" id="SSF51197">
    <property type="entry name" value="Clavaminate synthase-like"/>
    <property type="match status" value="1"/>
</dbReference>
<proteinExistence type="predicted"/>
<dbReference type="PANTHER" id="PTHR24012">
    <property type="entry name" value="RNA BINDING PROTEIN"/>
    <property type="match status" value="1"/>
</dbReference>
<dbReference type="SUPFAM" id="SSF54928">
    <property type="entry name" value="RNA-binding domain, RBD"/>
    <property type="match status" value="2"/>
</dbReference>
<keyword evidence="7" id="KW-1185">Reference proteome</keyword>
<evidence type="ECO:0000259" key="5">
    <source>
        <dbReference type="PROSITE" id="PS50102"/>
    </source>
</evidence>
<reference evidence="6 7" key="1">
    <citation type="submission" date="2024-06" db="EMBL/GenBank/DDBJ databases">
        <authorList>
            <person name="Kraege A."/>
            <person name="Thomma B."/>
        </authorList>
    </citation>
    <scope>NUCLEOTIDE SEQUENCE [LARGE SCALE GENOMIC DNA]</scope>
</reference>
<feature type="domain" description="RRM" evidence="5">
    <location>
        <begin position="540"/>
        <end position="588"/>
    </location>
</feature>
<feature type="domain" description="RRM" evidence="5">
    <location>
        <begin position="603"/>
        <end position="689"/>
    </location>
</feature>
<dbReference type="Pfam" id="PF00076">
    <property type="entry name" value="RRM_1"/>
    <property type="match status" value="3"/>
</dbReference>
<accession>A0ABP1GGT3</accession>